<keyword evidence="3" id="KW-1185">Reference proteome</keyword>
<gene>
    <name evidence="2" type="ORF">H3H32_10720</name>
</gene>
<protein>
    <submittedName>
        <fullName evidence="2">Uncharacterized protein</fullName>
    </submittedName>
</protein>
<evidence type="ECO:0000256" key="1">
    <source>
        <dbReference type="SAM" id="MobiDB-lite"/>
    </source>
</evidence>
<proteinExistence type="predicted"/>
<accession>A0A7G5H2H3</accession>
<name>A0A7G5H2H3_9BACT</name>
<evidence type="ECO:0000313" key="3">
    <source>
        <dbReference type="Proteomes" id="UP000515369"/>
    </source>
</evidence>
<dbReference type="EMBL" id="CP059732">
    <property type="protein sequence ID" value="QMW05315.1"/>
    <property type="molecule type" value="Genomic_DNA"/>
</dbReference>
<feature type="region of interest" description="Disordered" evidence="1">
    <location>
        <begin position="62"/>
        <end position="87"/>
    </location>
</feature>
<organism evidence="2 3">
    <name type="scientific">Spirosoma foliorum</name>
    <dbReference type="NCBI Taxonomy" id="2710596"/>
    <lineage>
        <taxon>Bacteria</taxon>
        <taxon>Pseudomonadati</taxon>
        <taxon>Bacteroidota</taxon>
        <taxon>Cytophagia</taxon>
        <taxon>Cytophagales</taxon>
        <taxon>Cytophagaceae</taxon>
        <taxon>Spirosoma</taxon>
    </lineage>
</organism>
<dbReference type="KEGG" id="sfol:H3H32_10720"/>
<reference evidence="2 3" key="1">
    <citation type="submission" date="2020-07" db="EMBL/GenBank/DDBJ databases">
        <title>Spirosoma foliorum sp. nov., isolated from the leaves on the Nejang mountain Korea, Republic of.</title>
        <authorList>
            <person name="Ho H."/>
            <person name="Lee Y.-J."/>
            <person name="Nurcahyanto D.-A."/>
            <person name="Kim S.-G."/>
        </authorList>
    </citation>
    <scope>NUCLEOTIDE SEQUENCE [LARGE SCALE GENOMIC DNA]</scope>
    <source>
        <strain evidence="2 3">PL0136</strain>
    </source>
</reference>
<dbReference type="Proteomes" id="UP000515369">
    <property type="component" value="Chromosome"/>
</dbReference>
<dbReference type="AlphaFoldDB" id="A0A7G5H2H3"/>
<sequence>MPTETEKSLASAVVRLVAEKAALQTIMENMDQELLFGNGPGLPYPQIDYGEKRQRLFNMHDEAQDRKRRGTFGPFAKPKGMLKTNLY</sequence>
<evidence type="ECO:0000313" key="2">
    <source>
        <dbReference type="EMBL" id="QMW05315.1"/>
    </source>
</evidence>
<dbReference type="RefSeq" id="WP_182462661.1">
    <property type="nucleotide sequence ID" value="NZ_CP059732.1"/>
</dbReference>